<organism evidence="1 2">
    <name type="scientific">Phragmitibacter flavus</name>
    <dbReference type="NCBI Taxonomy" id="2576071"/>
    <lineage>
        <taxon>Bacteria</taxon>
        <taxon>Pseudomonadati</taxon>
        <taxon>Verrucomicrobiota</taxon>
        <taxon>Verrucomicrobiia</taxon>
        <taxon>Verrucomicrobiales</taxon>
        <taxon>Verrucomicrobiaceae</taxon>
        <taxon>Phragmitibacter</taxon>
    </lineage>
</organism>
<evidence type="ECO:0000313" key="1">
    <source>
        <dbReference type="EMBL" id="TLD68913.1"/>
    </source>
</evidence>
<evidence type="ECO:0008006" key="3">
    <source>
        <dbReference type="Google" id="ProtNLM"/>
    </source>
</evidence>
<dbReference type="OrthoDB" id="9917771at2"/>
<keyword evidence="2" id="KW-1185">Reference proteome</keyword>
<gene>
    <name evidence="1" type="ORF">FEM03_19825</name>
</gene>
<reference evidence="1 2" key="1">
    <citation type="submission" date="2019-05" db="EMBL/GenBank/DDBJ databases">
        <title>Verrucobacter flavum gen. nov., sp. nov. a new member of the family Verrucomicrobiaceae.</title>
        <authorList>
            <person name="Szuroczki S."/>
            <person name="Abbaszade G."/>
            <person name="Szabo A."/>
            <person name="Felfoldi T."/>
            <person name="Schumann P."/>
            <person name="Boka K."/>
            <person name="Keki Z."/>
            <person name="Toumi M."/>
            <person name="Toth E."/>
        </authorList>
    </citation>
    <scope>NUCLEOTIDE SEQUENCE [LARGE SCALE GENOMIC DNA]</scope>
    <source>
        <strain evidence="1 2">MG-N-17</strain>
    </source>
</reference>
<proteinExistence type="predicted"/>
<dbReference type="RefSeq" id="WP_138088043.1">
    <property type="nucleotide sequence ID" value="NZ_VAUV01000017.1"/>
</dbReference>
<dbReference type="EMBL" id="VAUV01000017">
    <property type="protein sequence ID" value="TLD68913.1"/>
    <property type="molecule type" value="Genomic_DNA"/>
</dbReference>
<accession>A0A5R8K9C9</accession>
<dbReference type="Proteomes" id="UP000306196">
    <property type="component" value="Unassembled WGS sequence"/>
</dbReference>
<dbReference type="AlphaFoldDB" id="A0A5R8K9C9"/>
<evidence type="ECO:0000313" key="2">
    <source>
        <dbReference type="Proteomes" id="UP000306196"/>
    </source>
</evidence>
<sequence>MNTKWMAGLMMVLFGVAGGKLEAAEGDIGDHAFFKLMIGKWMAEGEFKGADGNVQKYSADWTGSVAEDGSFVVEGTRVIGTTTQQYRWVFSPGSAAGLFEGLHEIVNDTSNSQRFEVSASEAAMSLEMSAFLGNGNAKVVVKESFVDEAQDKLQTVVEFTDDQSNVTLTGTINNERQKTP</sequence>
<protein>
    <recommendedName>
        <fullName evidence="3">DUF1579 domain-containing protein</fullName>
    </recommendedName>
</protein>
<name>A0A5R8K9C9_9BACT</name>
<comment type="caution">
    <text evidence="1">The sequence shown here is derived from an EMBL/GenBank/DDBJ whole genome shotgun (WGS) entry which is preliminary data.</text>
</comment>